<reference evidence="7" key="1">
    <citation type="journal article" date="2019" name="Int. J. Syst. Evol. Microbiol.">
        <title>The Global Catalogue of Microorganisms (GCM) 10K type strain sequencing project: providing services to taxonomists for standard genome sequencing and annotation.</title>
        <authorList>
            <consortium name="The Broad Institute Genomics Platform"/>
            <consortium name="The Broad Institute Genome Sequencing Center for Infectious Disease"/>
            <person name="Wu L."/>
            <person name="Ma J."/>
        </authorList>
    </citation>
    <scope>NUCLEOTIDE SEQUENCE [LARGE SCALE GENOMIC DNA]</scope>
    <source>
        <strain evidence="7">KCTC 12907</strain>
    </source>
</reference>
<keyword evidence="1" id="KW-0677">Repeat</keyword>
<evidence type="ECO:0000256" key="4">
    <source>
        <dbReference type="SAM" id="MobiDB-lite"/>
    </source>
</evidence>
<dbReference type="InterPro" id="IPR036770">
    <property type="entry name" value="Ankyrin_rpt-contain_sf"/>
</dbReference>
<dbReference type="Pfam" id="PF00023">
    <property type="entry name" value="Ank"/>
    <property type="match status" value="1"/>
</dbReference>
<dbReference type="PROSITE" id="PS50088">
    <property type="entry name" value="ANK_REPEAT"/>
    <property type="match status" value="3"/>
</dbReference>
<dbReference type="Proteomes" id="UP001596378">
    <property type="component" value="Unassembled WGS sequence"/>
</dbReference>
<feature type="transmembrane region" description="Helical" evidence="5">
    <location>
        <begin position="58"/>
        <end position="77"/>
    </location>
</feature>
<organism evidence="6 7">
    <name type="scientific">Cohnella cellulosilytica</name>
    <dbReference type="NCBI Taxonomy" id="986710"/>
    <lineage>
        <taxon>Bacteria</taxon>
        <taxon>Bacillati</taxon>
        <taxon>Bacillota</taxon>
        <taxon>Bacilli</taxon>
        <taxon>Bacillales</taxon>
        <taxon>Paenibacillaceae</taxon>
        <taxon>Cohnella</taxon>
    </lineage>
</organism>
<proteinExistence type="predicted"/>
<evidence type="ECO:0000256" key="5">
    <source>
        <dbReference type="SAM" id="Phobius"/>
    </source>
</evidence>
<keyword evidence="7" id="KW-1185">Reference proteome</keyword>
<dbReference type="PROSITE" id="PS50297">
    <property type="entry name" value="ANK_REP_REGION"/>
    <property type="match status" value="2"/>
</dbReference>
<dbReference type="EMBL" id="JBHTAI010000011">
    <property type="protein sequence ID" value="MFC7150603.1"/>
    <property type="molecule type" value="Genomic_DNA"/>
</dbReference>
<evidence type="ECO:0000256" key="2">
    <source>
        <dbReference type="ARBA" id="ARBA00023043"/>
    </source>
</evidence>
<keyword evidence="5" id="KW-0472">Membrane</keyword>
<comment type="caution">
    <text evidence="6">The sequence shown here is derived from an EMBL/GenBank/DDBJ whole genome shotgun (WGS) entry which is preliminary data.</text>
</comment>
<dbReference type="SMART" id="SM00248">
    <property type="entry name" value="ANK"/>
    <property type="match status" value="5"/>
</dbReference>
<feature type="repeat" description="ANK" evidence="3">
    <location>
        <begin position="356"/>
        <end position="388"/>
    </location>
</feature>
<dbReference type="SUPFAM" id="SSF48403">
    <property type="entry name" value="Ankyrin repeat"/>
    <property type="match status" value="1"/>
</dbReference>
<dbReference type="InterPro" id="IPR002110">
    <property type="entry name" value="Ankyrin_rpt"/>
</dbReference>
<evidence type="ECO:0000313" key="7">
    <source>
        <dbReference type="Proteomes" id="UP001596378"/>
    </source>
</evidence>
<evidence type="ECO:0000256" key="3">
    <source>
        <dbReference type="PROSITE-ProRule" id="PRU00023"/>
    </source>
</evidence>
<dbReference type="PANTHER" id="PTHR24166:SF52">
    <property type="entry name" value="ANKYRIN REPEAT DOMAIN-CONTAINING PROTEIN 65"/>
    <property type="match status" value="1"/>
</dbReference>
<dbReference type="PRINTS" id="PR01415">
    <property type="entry name" value="ANKYRIN"/>
</dbReference>
<name>A0ABW2FC11_9BACL</name>
<keyword evidence="2 3" id="KW-0040">ANK repeat</keyword>
<dbReference type="Pfam" id="PF12796">
    <property type="entry name" value="Ank_2"/>
    <property type="match status" value="1"/>
</dbReference>
<sequence>MTEQSNKQNNRFCTSCGVQLQAGMYFHACGTRIVAIDNPTIRGSALIQKQGILKRVGGIKWLAVPLLLAIVFAVIIFNQSTDNIPSSAEPVHTQSSSPVTIADTAEDQRNVTDDKYLNLDKIKLKSLLQTYTEQNLTYGEVTDGYILLLSNPSETFSFTLTGENLDHVESVIISLNPSIESNVELLSAAFYYLLRDESEFNDVARWLDNQIRSALASGKDMLNSDDPPKSNLVLEDQAIGFTALFYNQFMISISREKIVLDSPDVTTKEKSSQTPLATEAEPESGPYFNTTDADLLKAVRNGDTQAVSTLLKQGARPDVVDEMFITPLMEAAREGHMEMVKALLEYGASPNLHASNNETALMWAVDGGYLEIVKLLLEVGADPNVTGDWYRTSLMSAAKNGYTDIAKALLQAGADTSPKIDSDIDNRTALQMATDAGHTEIAELIRKAEQTH</sequence>
<dbReference type="RefSeq" id="WP_378052990.1">
    <property type="nucleotide sequence ID" value="NZ_JBHMDN010000069.1"/>
</dbReference>
<gene>
    <name evidence="6" type="ORF">ACFQMJ_18890</name>
</gene>
<keyword evidence="5" id="KW-1133">Transmembrane helix</keyword>
<dbReference type="PANTHER" id="PTHR24166">
    <property type="entry name" value="ROLLING PEBBLES, ISOFORM B"/>
    <property type="match status" value="1"/>
</dbReference>
<feature type="repeat" description="ANK" evidence="3">
    <location>
        <begin position="389"/>
        <end position="421"/>
    </location>
</feature>
<feature type="repeat" description="ANK" evidence="3">
    <location>
        <begin position="326"/>
        <end position="355"/>
    </location>
</feature>
<keyword evidence="5" id="KW-0812">Transmembrane</keyword>
<dbReference type="Gene3D" id="1.25.40.20">
    <property type="entry name" value="Ankyrin repeat-containing domain"/>
    <property type="match status" value="1"/>
</dbReference>
<feature type="region of interest" description="Disordered" evidence="4">
    <location>
        <begin position="263"/>
        <end position="287"/>
    </location>
</feature>
<protein>
    <submittedName>
        <fullName evidence="6">Ankyrin repeat domain-containing protein</fullName>
    </submittedName>
</protein>
<dbReference type="InterPro" id="IPR050889">
    <property type="entry name" value="Dendritic_Spine_Reg/Scaffold"/>
</dbReference>
<evidence type="ECO:0000313" key="6">
    <source>
        <dbReference type="EMBL" id="MFC7150603.1"/>
    </source>
</evidence>
<accession>A0ABW2FC11</accession>
<evidence type="ECO:0000256" key="1">
    <source>
        <dbReference type="ARBA" id="ARBA00022737"/>
    </source>
</evidence>